<feature type="chain" id="PRO_5008019423" evidence="2">
    <location>
        <begin position="28"/>
        <end position="1203"/>
    </location>
</feature>
<dbReference type="EMBL" id="CYZA01000011">
    <property type="protein sequence ID" value="CUO15173.1"/>
    <property type="molecule type" value="Genomic_DNA"/>
</dbReference>
<feature type="signal peptide" evidence="2">
    <location>
        <begin position="1"/>
        <end position="27"/>
    </location>
</feature>
<organism evidence="3 4">
    <name type="scientific">Blautia obeum</name>
    <dbReference type="NCBI Taxonomy" id="40520"/>
    <lineage>
        <taxon>Bacteria</taxon>
        <taxon>Bacillati</taxon>
        <taxon>Bacillota</taxon>
        <taxon>Clostridia</taxon>
        <taxon>Lachnospirales</taxon>
        <taxon>Lachnospiraceae</taxon>
        <taxon>Blautia</taxon>
    </lineage>
</organism>
<dbReference type="Proteomes" id="UP000095447">
    <property type="component" value="Unassembled WGS sequence"/>
</dbReference>
<sequence length="1203" mass="132549">MIKKSKITAAVMAAILAVTTIFSPVLAGEFSSPEEITEEFSDGQENQDYKNEISDDMPQIQNEDGEGVSATESETEAETEKVVTTDADFKNAANDPSVDIIRIRGDIGNDKINIYQLPDGKKIIIESGYTFKITSGLSRVYTTNIEICENANLIIDSTKQFETIWLKGIIKNNGNIDATGSGNVYVNYQKNLGTINDKLKINILQDGADEIKVSIPSKVTAGYTIEPKITGMIPGSENKASEIFKGKWDLNGNPLKETGISYKVPVNTADKSGIKLELILNEQYGAVKQNMPNSDYVNVQKSTSPSNECTIEKKTLDTIYVDNNNGNDQNTGAEATPVKTFSRALEGINNGGTIILLSNCVATNYVYFDKTVTVTGKSNDSSVTLTGNWNWYIDPNITVTLKNISIKTAETAGIFRYKEKPGKPGNLVLDTVKDTTIKEINGLKAVTLNDSKITCPTIEADEVKLKNTKLNGRFLTNNLTIEGQNTLIYTLNSPGKIDQGITGTGNLKVCLNIGQEKLRGIKVLEVPEAIPEKSNIELDSSYGEQYKLKIRKNNNENYMYISEGIDPQIDLYVGNEPRDQEKVDMSSGENISVNAKMTNYPKAPMSVVGNWSGYQGNNVWSVGDVPVLTVKVTLTDSENYNYHFNQIQDFANLINVYSWKDTNTGTNKEVESKATVTVENKQGISEDGRYCTFTLTYPEVKHRASILISGDSLDKVYDGNAVVPPAIIVPEEVNASLKWYQKSGEGWTKIDAAPTDAGKYSVMAYAEGNENYEAGYSKRVEFTISKAQNKWTVNPVINNWTSDQTPSKPAGKAKFGTISFSYSDEKDGTYTETQPTSAGSWYMKATVDGNGNYDGLEKIIPFTIYTPYYPPIVIPTATPTPSPTPTVKPVPDNYPDGSEYLPDGSIKTPNGTIVDSDGKITLPNGVIVKPGNEENKPTLNKENEVITGDGTLVIRLGLSELETGAGWKIFSDGRIVDTDGNVYAMDGSVSDKDGNCVKPAKAMIKNAYTYKNKNQVKFVLYDSCKGAQGYDYVIGKSSNMLQTKEYEKVNKNRKGLKTTFTYMDKGTWYVACHAWVKDANGKKTFGEWSEVKTVVVNAKTPSQPRIISVKINGSTVTVKFSKTGKATGAEVVLGKELEKLYGEKRPVEYKRYVIEEDEDVTTVTFKNVKKGTYYLSLRKWNRTADNNEKVFGPWAEYVKANVK</sequence>
<reference evidence="3 4" key="1">
    <citation type="submission" date="2015-09" db="EMBL/GenBank/DDBJ databases">
        <authorList>
            <consortium name="Pathogen Informatics"/>
        </authorList>
    </citation>
    <scope>NUCLEOTIDE SEQUENCE [LARGE SCALE GENOMIC DNA]</scope>
    <source>
        <strain evidence="3 4">2789STDY5608838</strain>
    </source>
</reference>
<evidence type="ECO:0000313" key="4">
    <source>
        <dbReference type="Proteomes" id="UP000095447"/>
    </source>
</evidence>
<gene>
    <name evidence="3" type="ORF">ERS852395_02200</name>
</gene>
<dbReference type="AlphaFoldDB" id="A0A174CPS4"/>
<evidence type="ECO:0000256" key="2">
    <source>
        <dbReference type="SAM" id="SignalP"/>
    </source>
</evidence>
<accession>A0A174CPS4</accession>
<evidence type="ECO:0000313" key="3">
    <source>
        <dbReference type="EMBL" id="CUO15173.1"/>
    </source>
</evidence>
<name>A0A174CPS4_9FIRM</name>
<dbReference type="RefSeq" id="WP_055053653.1">
    <property type="nucleotide sequence ID" value="NZ_CYZA01000011.1"/>
</dbReference>
<feature type="region of interest" description="Disordered" evidence="1">
    <location>
        <begin position="34"/>
        <end position="88"/>
    </location>
</feature>
<feature type="compositionally biased region" description="Basic and acidic residues" evidence="1">
    <location>
        <begin position="78"/>
        <end position="88"/>
    </location>
</feature>
<keyword evidence="2" id="KW-0732">Signal</keyword>
<proteinExistence type="predicted"/>
<evidence type="ECO:0000256" key="1">
    <source>
        <dbReference type="SAM" id="MobiDB-lite"/>
    </source>
</evidence>
<protein>
    <submittedName>
        <fullName evidence="3">Uncharacterized protein</fullName>
    </submittedName>
</protein>